<name>A0A8S1YMP1_9CILI</name>
<dbReference type="AlphaFoldDB" id="A0A8S1YMP1"/>
<comment type="caution">
    <text evidence="1">The sequence shown here is derived from an EMBL/GenBank/DDBJ whole genome shotgun (WGS) entry which is preliminary data.</text>
</comment>
<dbReference type="EMBL" id="CAJJDO010000170">
    <property type="protein sequence ID" value="CAD8212622.1"/>
    <property type="molecule type" value="Genomic_DNA"/>
</dbReference>
<protein>
    <submittedName>
        <fullName evidence="1">Uncharacterized protein</fullName>
    </submittedName>
</protein>
<keyword evidence="2" id="KW-1185">Reference proteome</keyword>
<proteinExistence type="predicted"/>
<evidence type="ECO:0000313" key="1">
    <source>
        <dbReference type="EMBL" id="CAD8212622.1"/>
    </source>
</evidence>
<sequence>MNFYKQYFLKSLEYEIQKIYNDGFQQKDSLSRFKIDIYKFSENRFIFKITLVFYFQRFSFFLIITKVQMYKPPRIFIKKKRITQKLQQNFMKKEHDKILE</sequence>
<evidence type="ECO:0000313" key="2">
    <source>
        <dbReference type="Proteomes" id="UP000689195"/>
    </source>
</evidence>
<dbReference type="Proteomes" id="UP000689195">
    <property type="component" value="Unassembled WGS sequence"/>
</dbReference>
<organism evidence="1 2">
    <name type="scientific">Paramecium pentaurelia</name>
    <dbReference type="NCBI Taxonomy" id="43138"/>
    <lineage>
        <taxon>Eukaryota</taxon>
        <taxon>Sar</taxon>
        <taxon>Alveolata</taxon>
        <taxon>Ciliophora</taxon>
        <taxon>Intramacronucleata</taxon>
        <taxon>Oligohymenophorea</taxon>
        <taxon>Peniculida</taxon>
        <taxon>Parameciidae</taxon>
        <taxon>Paramecium</taxon>
    </lineage>
</organism>
<reference evidence="1" key="1">
    <citation type="submission" date="2021-01" db="EMBL/GenBank/DDBJ databases">
        <authorList>
            <consortium name="Genoscope - CEA"/>
            <person name="William W."/>
        </authorList>
    </citation>
    <scope>NUCLEOTIDE SEQUENCE</scope>
</reference>
<accession>A0A8S1YMP1</accession>
<gene>
    <name evidence="1" type="ORF">PPENT_87.1.T1700002</name>
</gene>